<gene>
    <name evidence="1" type="ORF">L3Q82_010590</name>
</gene>
<proteinExistence type="predicted"/>
<evidence type="ECO:0000313" key="1">
    <source>
        <dbReference type="EMBL" id="KAI3365500.1"/>
    </source>
</evidence>
<keyword evidence="2" id="KW-1185">Reference proteome</keyword>
<evidence type="ECO:0000313" key="2">
    <source>
        <dbReference type="Proteomes" id="UP000831701"/>
    </source>
</evidence>
<sequence length="489" mass="54491">MDSEYLKRHVGKCLAEGLAEVAEQRPVNPVLYLAHWLYKYNATAQYEAEKKANLALLEKEREKAREEALHQEKLREEEQKITEALEESQKVCLSKSFSSISPPPHQQILEEKPNTPCPENQQDTDEQRSEAQENDAKPEVKITDNLTSPESSESKPLEVPAERNEGEPRSDQADEKTEAEPSNSRVEEEVASTDQTEVKEGDLDEDKVADQAETTESEQTEALHLTRDSGDLETDKTEELPDEQSPHSPQRTEKEADGQRASEAADSLAPVDGDATVEETLTSDRPVASPENTPPDVEDDQEKVDSADQVATSSDSEVESQTCAGCNRRRTDSRDMVMALVANAAATVGGLITAVMNYLTDMFLTPPLNATLQHLEETELKTLKGESRVLKAKSLWENWMSSGVPLYAVVKEDVGTEVQNFRPYFKGEIFLDEKRRFYGPRERKMGLLAFLRIGVWMNGLRAFKNGFMGNVLGEGFVLGGVFVIGRGQQ</sequence>
<protein>
    <submittedName>
        <fullName evidence="1">Uncharacterized protein</fullName>
    </submittedName>
</protein>
<name>A0ACB8WCT0_9TELE</name>
<reference evidence="1" key="1">
    <citation type="submission" date="2022-04" db="EMBL/GenBank/DDBJ databases">
        <title>Jade perch genome.</title>
        <authorList>
            <person name="Chao B."/>
        </authorList>
    </citation>
    <scope>NUCLEOTIDE SEQUENCE</scope>
    <source>
        <strain evidence="1">CB-2022</strain>
    </source>
</reference>
<feature type="non-terminal residue" evidence="1">
    <location>
        <position position="489"/>
    </location>
</feature>
<accession>A0ACB8WCT0</accession>
<organism evidence="1 2">
    <name type="scientific">Scortum barcoo</name>
    <name type="common">barcoo grunter</name>
    <dbReference type="NCBI Taxonomy" id="214431"/>
    <lineage>
        <taxon>Eukaryota</taxon>
        <taxon>Metazoa</taxon>
        <taxon>Chordata</taxon>
        <taxon>Craniata</taxon>
        <taxon>Vertebrata</taxon>
        <taxon>Euteleostomi</taxon>
        <taxon>Actinopterygii</taxon>
        <taxon>Neopterygii</taxon>
        <taxon>Teleostei</taxon>
        <taxon>Neoteleostei</taxon>
        <taxon>Acanthomorphata</taxon>
        <taxon>Eupercaria</taxon>
        <taxon>Centrarchiformes</taxon>
        <taxon>Terapontoidei</taxon>
        <taxon>Terapontidae</taxon>
        <taxon>Scortum</taxon>
    </lineage>
</organism>
<dbReference type="EMBL" id="CM041542">
    <property type="protein sequence ID" value="KAI3365500.1"/>
    <property type="molecule type" value="Genomic_DNA"/>
</dbReference>
<dbReference type="Proteomes" id="UP000831701">
    <property type="component" value="Chromosome 12"/>
</dbReference>
<comment type="caution">
    <text evidence="1">The sequence shown here is derived from an EMBL/GenBank/DDBJ whole genome shotgun (WGS) entry which is preliminary data.</text>
</comment>